<dbReference type="Gene3D" id="3.90.215.10">
    <property type="entry name" value="Gamma Fibrinogen, chain A, domain 1"/>
    <property type="match status" value="1"/>
</dbReference>
<dbReference type="InterPro" id="IPR036056">
    <property type="entry name" value="Fibrinogen-like_C"/>
</dbReference>
<evidence type="ECO:0000256" key="3">
    <source>
        <dbReference type="SAM" id="MobiDB-lite"/>
    </source>
</evidence>
<organism evidence="5 6">
    <name type="scientific">Drosophila willistoni</name>
    <name type="common">Fruit fly</name>
    <dbReference type="NCBI Taxonomy" id="7260"/>
    <lineage>
        <taxon>Eukaryota</taxon>
        <taxon>Metazoa</taxon>
        <taxon>Ecdysozoa</taxon>
        <taxon>Arthropoda</taxon>
        <taxon>Hexapoda</taxon>
        <taxon>Insecta</taxon>
        <taxon>Pterygota</taxon>
        <taxon>Neoptera</taxon>
        <taxon>Endopterygota</taxon>
        <taxon>Diptera</taxon>
        <taxon>Brachycera</taxon>
        <taxon>Muscomorpha</taxon>
        <taxon>Ephydroidea</taxon>
        <taxon>Drosophilidae</taxon>
        <taxon>Drosophila</taxon>
        <taxon>Sophophora</taxon>
    </lineage>
</organism>
<dbReference type="OrthoDB" id="6145874at2759"/>
<dbReference type="AlphaFoldDB" id="B4MP73"/>
<feature type="domain" description="Fibrinogen C-terminal" evidence="4">
    <location>
        <begin position="177"/>
        <end position="391"/>
    </location>
</feature>
<feature type="compositionally biased region" description="Polar residues" evidence="3">
    <location>
        <begin position="11"/>
        <end position="26"/>
    </location>
</feature>
<dbReference type="InterPro" id="IPR014716">
    <property type="entry name" value="Fibrinogen_a/b/g_C_1"/>
</dbReference>
<dbReference type="PROSITE" id="PS00514">
    <property type="entry name" value="FIBRINOGEN_C_1"/>
    <property type="match status" value="1"/>
</dbReference>
<feature type="coiled-coil region" evidence="2">
    <location>
        <begin position="63"/>
        <end position="174"/>
    </location>
</feature>
<name>B4MP73_DROWI</name>
<dbReference type="InterPro" id="IPR050373">
    <property type="entry name" value="Fibrinogen_C-term_domain"/>
</dbReference>
<accession>B4MP73</accession>
<dbReference type="EMBL" id="CH963848">
    <property type="protein sequence ID" value="EDW73912.2"/>
    <property type="molecule type" value="Genomic_DNA"/>
</dbReference>
<sequence length="398" mass="46866">MPLKDAKNKTDLNMGNTTHFVNGTTTPLPPAEKLTEVHIDQHKTIRITKEDLNDLLDLYMGKIVQNAVTIKDQENEINQLQSKDQGENEILKRFQNLTEVCQNQTVIFEKNLKNKNVKIESLELKLKIYEARLRRKQHALSELRKHNESHMLLIEHLKLKLIHLERKFREKKDDLLADWESATTTCIPYGKTSGIHLIQLPNYLPFLVHCEGLTPAGPGWTVIQRRFDGSIDFYRNWKQYAKGFGKLNREFFLGLEKLHWLTNSQPHELYIIIKRFNGDWSYAHYDNFLIGNETEGFELQLLGHYEGNASDALRTHDKMKFSTFDRDNDEFIHMNCAVHHHGAWWYDFCSRSNLNGKYFKEEVDSAQSIYWEPWYSFKSLKSVQMQIRPKSLKELEIK</sequence>
<dbReference type="SMART" id="SM00186">
    <property type="entry name" value="FBG"/>
    <property type="match status" value="1"/>
</dbReference>
<dbReference type="CDD" id="cd00087">
    <property type="entry name" value="FReD"/>
    <property type="match status" value="1"/>
</dbReference>
<gene>
    <name evidence="5" type="primary">Dwil\GK19440</name>
    <name evidence="5" type="ORF">Dwil_GK19440</name>
</gene>
<dbReference type="InterPro" id="IPR002181">
    <property type="entry name" value="Fibrinogen_a/b/g_C_dom"/>
</dbReference>
<dbReference type="PANTHER" id="PTHR19143:SF327">
    <property type="entry name" value="FI21813P1-RELATED"/>
    <property type="match status" value="1"/>
</dbReference>
<reference evidence="5 6" key="1">
    <citation type="journal article" date="2007" name="Nature">
        <title>Evolution of genes and genomes on the Drosophila phylogeny.</title>
        <authorList>
            <consortium name="Drosophila 12 Genomes Consortium"/>
            <person name="Clark A.G."/>
            <person name="Eisen M.B."/>
            <person name="Smith D.R."/>
            <person name="Bergman C.M."/>
            <person name="Oliver B."/>
            <person name="Markow T.A."/>
            <person name="Kaufman T.C."/>
            <person name="Kellis M."/>
            <person name="Gelbart W."/>
            <person name="Iyer V.N."/>
            <person name="Pollard D.A."/>
            <person name="Sackton T.B."/>
            <person name="Larracuente A.M."/>
            <person name="Singh N.D."/>
            <person name="Abad J.P."/>
            <person name="Abt D.N."/>
            <person name="Adryan B."/>
            <person name="Aguade M."/>
            <person name="Akashi H."/>
            <person name="Anderson W.W."/>
            <person name="Aquadro C.F."/>
            <person name="Ardell D.H."/>
            <person name="Arguello R."/>
            <person name="Artieri C.G."/>
            <person name="Barbash D.A."/>
            <person name="Barker D."/>
            <person name="Barsanti P."/>
            <person name="Batterham P."/>
            <person name="Batzoglou S."/>
            <person name="Begun D."/>
            <person name="Bhutkar A."/>
            <person name="Blanco E."/>
            <person name="Bosak S.A."/>
            <person name="Bradley R.K."/>
            <person name="Brand A.D."/>
            <person name="Brent M.R."/>
            <person name="Brooks A.N."/>
            <person name="Brown R.H."/>
            <person name="Butlin R.K."/>
            <person name="Caggese C."/>
            <person name="Calvi B.R."/>
            <person name="Bernardo de Carvalho A."/>
            <person name="Caspi A."/>
            <person name="Castrezana S."/>
            <person name="Celniker S.E."/>
            <person name="Chang J.L."/>
            <person name="Chapple C."/>
            <person name="Chatterji S."/>
            <person name="Chinwalla A."/>
            <person name="Civetta A."/>
            <person name="Clifton S.W."/>
            <person name="Comeron J.M."/>
            <person name="Costello J.C."/>
            <person name="Coyne J.A."/>
            <person name="Daub J."/>
            <person name="David R.G."/>
            <person name="Delcher A.L."/>
            <person name="Delehaunty K."/>
            <person name="Do C.B."/>
            <person name="Ebling H."/>
            <person name="Edwards K."/>
            <person name="Eickbush T."/>
            <person name="Evans J.D."/>
            <person name="Filipski A."/>
            <person name="Findeiss S."/>
            <person name="Freyhult E."/>
            <person name="Fulton L."/>
            <person name="Fulton R."/>
            <person name="Garcia A.C."/>
            <person name="Gardiner A."/>
            <person name="Garfield D.A."/>
            <person name="Garvin B.E."/>
            <person name="Gibson G."/>
            <person name="Gilbert D."/>
            <person name="Gnerre S."/>
            <person name="Godfrey J."/>
            <person name="Good R."/>
            <person name="Gotea V."/>
            <person name="Gravely B."/>
            <person name="Greenberg A.J."/>
            <person name="Griffiths-Jones S."/>
            <person name="Gross S."/>
            <person name="Guigo R."/>
            <person name="Gustafson E.A."/>
            <person name="Haerty W."/>
            <person name="Hahn M.W."/>
            <person name="Halligan D.L."/>
            <person name="Halpern A.L."/>
            <person name="Halter G.M."/>
            <person name="Han M.V."/>
            <person name="Heger A."/>
            <person name="Hillier L."/>
            <person name="Hinrichs A.S."/>
            <person name="Holmes I."/>
            <person name="Hoskins R.A."/>
            <person name="Hubisz M.J."/>
            <person name="Hultmark D."/>
            <person name="Huntley M.A."/>
            <person name="Jaffe D.B."/>
            <person name="Jagadeeshan S."/>
            <person name="Jeck W.R."/>
            <person name="Johnson J."/>
            <person name="Jones C.D."/>
            <person name="Jordan W.C."/>
            <person name="Karpen G.H."/>
            <person name="Kataoka E."/>
            <person name="Keightley P.D."/>
            <person name="Kheradpour P."/>
            <person name="Kirkness E.F."/>
            <person name="Koerich L.B."/>
            <person name="Kristiansen K."/>
            <person name="Kudrna D."/>
            <person name="Kulathinal R.J."/>
            <person name="Kumar S."/>
            <person name="Kwok R."/>
            <person name="Lander E."/>
            <person name="Langley C.H."/>
            <person name="Lapoint R."/>
            <person name="Lazzaro B.P."/>
            <person name="Lee S.J."/>
            <person name="Levesque L."/>
            <person name="Li R."/>
            <person name="Lin C.F."/>
            <person name="Lin M.F."/>
            <person name="Lindblad-Toh K."/>
            <person name="Llopart A."/>
            <person name="Long M."/>
            <person name="Low L."/>
            <person name="Lozovsky E."/>
            <person name="Lu J."/>
            <person name="Luo M."/>
            <person name="Machado C.A."/>
            <person name="Makalowski W."/>
            <person name="Marzo M."/>
            <person name="Matsuda M."/>
            <person name="Matzkin L."/>
            <person name="McAllister B."/>
            <person name="McBride C.S."/>
            <person name="McKernan B."/>
            <person name="McKernan K."/>
            <person name="Mendez-Lago M."/>
            <person name="Minx P."/>
            <person name="Mollenhauer M.U."/>
            <person name="Montooth K."/>
            <person name="Mount S.M."/>
            <person name="Mu X."/>
            <person name="Myers E."/>
            <person name="Negre B."/>
            <person name="Newfeld S."/>
            <person name="Nielsen R."/>
            <person name="Noor M.A."/>
            <person name="O'Grady P."/>
            <person name="Pachter L."/>
            <person name="Papaceit M."/>
            <person name="Parisi M.J."/>
            <person name="Parisi M."/>
            <person name="Parts L."/>
            <person name="Pedersen J.S."/>
            <person name="Pesole G."/>
            <person name="Phillippy A.M."/>
            <person name="Ponting C.P."/>
            <person name="Pop M."/>
            <person name="Porcelli D."/>
            <person name="Powell J.R."/>
            <person name="Prohaska S."/>
            <person name="Pruitt K."/>
            <person name="Puig M."/>
            <person name="Quesneville H."/>
            <person name="Ram K.R."/>
            <person name="Rand D."/>
            <person name="Rasmussen M.D."/>
            <person name="Reed L.K."/>
            <person name="Reenan R."/>
            <person name="Reily A."/>
            <person name="Remington K.A."/>
            <person name="Rieger T.T."/>
            <person name="Ritchie M.G."/>
            <person name="Robin C."/>
            <person name="Rogers Y.H."/>
            <person name="Rohde C."/>
            <person name="Rozas J."/>
            <person name="Rubenfield M.J."/>
            <person name="Ruiz A."/>
            <person name="Russo S."/>
            <person name="Salzberg S.L."/>
            <person name="Sanchez-Gracia A."/>
            <person name="Saranga D.J."/>
            <person name="Sato H."/>
            <person name="Schaeffer S.W."/>
            <person name="Schatz M.C."/>
            <person name="Schlenke T."/>
            <person name="Schwartz R."/>
            <person name="Segarra C."/>
            <person name="Singh R.S."/>
            <person name="Sirot L."/>
            <person name="Sirota M."/>
            <person name="Sisneros N.B."/>
            <person name="Smith C.D."/>
            <person name="Smith T.F."/>
            <person name="Spieth J."/>
            <person name="Stage D.E."/>
            <person name="Stark A."/>
            <person name="Stephan W."/>
            <person name="Strausberg R.L."/>
            <person name="Strempel S."/>
            <person name="Sturgill D."/>
            <person name="Sutton G."/>
            <person name="Sutton G.G."/>
            <person name="Tao W."/>
            <person name="Teichmann S."/>
            <person name="Tobari Y.N."/>
            <person name="Tomimura Y."/>
            <person name="Tsolas J.M."/>
            <person name="Valente V.L."/>
            <person name="Venter E."/>
            <person name="Venter J.C."/>
            <person name="Vicario S."/>
            <person name="Vieira F.G."/>
            <person name="Vilella A.J."/>
            <person name="Villasante A."/>
            <person name="Walenz B."/>
            <person name="Wang J."/>
            <person name="Wasserman M."/>
            <person name="Watts T."/>
            <person name="Wilson D."/>
            <person name="Wilson R.K."/>
            <person name="Wing R.A."/>
            <person name="Wolfner M.F."/>
            <person name="Wong A."/>
            <person name="Wong G.K."/>
            <person name="Wu C.I."/>
            <person name="Wu G."/>
            <person name="Yamamoto D."/>
            <person name="Yang H.P."/>
            <person name="Yang S.P."/>
            <person name="Yorke J.A."/>
            <person name="Yoshida K."/>
            <person name="Zdobnov E."/>
            <person name="Zhang P."/>
            <person name="Zhang Y."/>
            <person name="Zimin A.V."/>
            <person name="Baldwin J."/>
            <person name="Abdouelleil A."/>
            <person name="Abdulkadir J."/>
            <person name="Abebe A."/>
            <person name="Abera B."/>
            <person name="Abreu J."/>
            <person name="Acer S.C."/>
            <person name="Aftuck L."/>
            <person name="Alexander A."/>
            <person name="An P."/>
            <person name="Anderson E."/>
            <person name="Anderson S."/>
            <person name="Arachi H."/>
            <person name="Azer M."/>
            <person name="Bachantsang P."/>
            <person name="Barry A."/>
            <person name="Bayul T."/>
            <person name="Berlin A."/>
            <person name="Bessette D."/>
            <person name="Bloom T."/>
            <person name="Blye J."/>
            <person name="Boguslavskiy L."/>
            <person name="Bonnet C."/>
            <person name="Boukhgalter B."/>
            <person name="Bourzgui I."/>
            <person name="Brown A."/>
            <person name="Cahill P."/>
            <person name="Channer S."/>
            <person name="Cheshatsang Y."/>
            <person name="Chuda L."/>
            <person name="Citroen M."/>
            <person name="Collymore A."/>
            <person name="Cooke P."/>
            <person name="Costello M."/>
            <person name="D'Aco K."/>
            <person name="Daza R."/>
            <person name="De Haan G."/>
            <person name="DeGray S."/>
            <person name="DeMaso C."/>
            <person name="Dhargay N."/>
            <person name="Dooley K."/>
            <person name="Dooley E."/>
            <person name="Doricent M."/>
            <person name="Dorje P."/>
            <person name="Dorjee K."/>
            <person name="Dupes A."/>
            <person name="Elong R."/>
            <person name="Falk J."/>
            <person name="Farina A."/>
            <person name="Faro S."/>
            <person name="Ferguson D."/>
            <person name="Fisher S."/>
            <person name="Foley C.D."/>
            <person name="Franke A."/>
            <person name="Friedrich D."/>
            <person name="Gadbois L."/>
            <person name="Gearin G."/>
            <person name="Gearin C.R."/>
            <person name="Giannoukos G."/>
            <person name="Goode T."/>
            <person name="Graham J."/>
            <person name="Grandbois E."/>
            <person name="Grewal S."/>
            <person name="Gyaltsen K."/>
            <person name="Hafez N."/>
            <person name="Hagos B."/>
            <person name="Hall J."/>
            <person name="Henson C."/>
            <person name="Hollinger A."/>
            <person name="Honan T."/>
            <person name="Huard M.D."/>
            <person name="Hughes L."/>
            <person name="Hurhula B."/>
            <person name="Husby M.E."/>
            <person name="Kamat A."/>
            <person name="Kanga B."/>
            <person name="Kashin S."/>
            <person name="Khazanovich D."/>
            <person name="Kisner P."/>
            <person name="Lance K."/>
            <person name="Lara M."/>
            <person name="Lee W."/>
            <person name="Lennon N."/>
            <person name="Letendre F."/>
            <person name="LeVine R."/>
            <person name="Lipovsky A."/>
            <person name="Liu X."/>
            <person name="Liu J."/>
            <person name="Liu S."/>
            <person name="Lokyitsang T."/>
            <person name="Lokyitsang Y."/>
            <person name="Lubonja R."/>
            <person name="Lui A."/>
            <person name="MacDonald P."/>
            <person name="Magnisalis V."/>
            <person name="Maru K."/>
            <person name="Matthews C."/>
            <person name="McCusker W."/>
            <person name="McDonough S."/>
            <person name="Mehta T."/>
            <person name="Meldrim J."/>
            <person name="Meneus L."/>
            <person name="Mihai O."/>
            <person name="Mihalev A."/>
            <person name="Mihova T."/>
            <person name="Mittelman R."/>
            <person name="Mlenga V."/>
            <person name="Montmayeur A."/>
            <person name="Mulrain L."/>
            <person name="Navidi A."/>
            <person name="Naylor J."/>
            <person name="Negash T."/>
            <person name="Nguyen T."/>
            <person name="Nguyen N."/>
            <person name="Nicol R."/>
            <person name="Norbu C."/>
            <person name="Norbu N."/>
            <person name="Novod N."/>
            <person name="O'Neill B."/>
            <person name="Osman S."/>
            <person name="Markiewicz E."/>
            <person name="Oyono O.L."/>
            <person name="Patti C."/>
            <person name="Phunkhang P."/>
            <person name="Pierre F."/>
            <person name="Priest M."/>
            <person name="Raghuraman S."/>
            <person name="Rege F."/>
            <person name="Reyes R."/>
            <person name="Rise C."/>
            <person name="Rogov P."/>
            <person name="Ross K."/>
            <person name="Ryan E."/>
            <person name="Settipalli S."/>
            <person name="Shea T."/>
            <person name="Sherpa N."/>
            <person name="Shi L."/>
            <person name="Shih D."/>
            <person name="Sparrow T."/>
            <person name="Spaulding J."/>
            <person name="Stalker J."/>
            <person name="Stange-Thomann N."/>
            <person name="Stavropoulos S."/>
            <person name="Stone C."/>
            <person name="Strader C."/>
            <person name="Tesfaye S."/>
            <person name="Thomson T."/>
            <person name="Thoulutsang Y."/>
            <person name="Thoulutsang D."/>
            <person name="Topham K."/>
            <person name="Topping I."/>
            <person name="Tsamla T."/>
            <person name="Vassiliev H."/>
            <person name="Vo A."/>
            <person name="Wangchuk T."/>
            <person name="Wangdi T."/>
            <person name="Weiand M."/>
            <person name="Wilkinson J."/>
            <person name="Wilson A."/>
            <person name="Yadav S."/>
            <person name="Young G."/>
            <person name="Yu Q."/>
            <person name="Zembek L."/>
            <person name="Zhong D."/>
            <person name="Zimmer A."/>
            <person name="Zwirko Z."/>
            <person name="Jaffe D.B."/>
            <person name="Alvarez P."/>
            <person name="Brockman W."/>
            <person name="Butler J."/>
            <person name="Chin C."/>
            <person name="Gnerre S."/>
            <person name="Grabherr M."/>
            <person name="Kleber M."/>
            <person name="Mauceli E."/>
            <person name="MacCallum I."/>
        </authorList>
    </citation>
    <scope>NUCLEOTIDE SEQUENCE [LARGE SCALE GENOMIC DNA]</scope>
    <source>
        <strain evidence="6">Tucson 14030-0811.24</strain>
    </source>
</reference>
<evidence type="ECO:0000313" key="5">
    <source>
        <dbReference type="EMBL" id="EDW73912.2"/>
    </source>
</evidence>
<dbReference type="PANTHER" id="PTHR19143">
    <property type="entry name" value="FIBRINOGEN/TENASCIN/ANGIOPOEITIN"/>
    <property type="match status" value="1"/>
</dbReference>
<proteinExistence type="predicted"/>
<keyword evidence="1" id="KW-1015">Disulfide bond</keyword>
<dbReference type="eggNOG" id="KOG2579">
    <property type="taxonomic scope" value="Eukaryota"/>
</dbReference>
<dbReference type="SMR" id="B4MP73"/>
<dbReference type="Proteomes" id="UP000007798">
    <property type="component" value="Unassembled WGS sequence"/>
</dbReference>
<evidence type="ECO:0000256" key="1">
    <source>
        <dbReference type="ARBA" id="ARBA00023157"/>
    </source>
</evidence>
<evidence type="ECO:0000313" key="6">
    <source>
        <dbReference type="Proteomes" id="UP000007798"/>
    </source>
</evidence>
<protein>
    <recommendedName>
        <fullName evidence="4">Fibrinogen C-terminal domain-containing protein</fullName>
    </recommendedName>
</protein>
<feature type="compositionally biased region" description="Basic and acidic residues" evidence="3">
    <location>
        <begin position="1"/>
        <end position="10"/>
    </location>
</feature>
<evidence type="ECO:0000259" key="4">
    <source>
        <dbReference type="PROSITE" id="PS51406"/>
    </source>
</evidence>
<dbReference type="SUPFAM" id="SSF56496">
    <property type="entry name" value="Fibrinogen C-terminal domain-like"/>
    <property type="match status" value="1"/>
</dbReference>
<dbReference type="InParanoid" id="B4MP73"/>
<dbReference type="Pfam" id="PF00147">
    <property type="entry name" value="Fibrinogen_C"/>
    <property type="match status" value="1"/>
</dbReference>
<dbReference type="HOGENOM" id="CLU_038628_1_2_1"/>
<evidence type="ECO:0000256" key="2">
    <source>
        <dbReference type="SAM" id="Coils"/>
    </source>
</evidence>
<dbReference type="FunCoup" id="B4MP73">
    <property type="interactions" value="2"/>
</dbReference>
<keyword evidence="2" id="KW-0175">Coiled coil</keyword>
<dbReference type="PROSITE" id="PS51406">
    <property type="entry name" value="FIBRINOGEN_C_2"/>
    <property type="match status" value="1"/>
</dbReference>
<dbReference type="InterPro" id="IPR020837">
    <property type="entry name" value="Fibrinogen_CS"/>
</dbReference>
<dbReference type="GO" id="GO:0005615">
    <property type="term" value="C:extracellular space"/>
    <property type="evidence" value="ECO:0007669"/>
    <property type="project" value="TreeGrafter"/>
</dbReference>
<dbReference type="STRING" id="7260.B4MP73"/>
<feature type="region of interest" description="Disordered" evidence="3">
    <location>
        <begin position="1"/>
        <end position="29"/>
    </location>
</feature>
<dbReference type="KEGG" id="dwi:6639731"/>
<keyword evidence="6" id="KW-1185">Reference proteome</keyword>